<proteinExistence type="predicted"/>
<dbReference type="Proteomes" id="UP000326396">
    <property type="component" value="Linkage Group LG13"/>
</dbReference>
<dbReference type="OrthoDB" id="25818at2759"/>
<evidence type="ECO:0000313" key="1">
    <source>
        <dbReference type="EMBL" id="KAD6119616.1"/>
    </source>
</evidence>
<dbReference type="EMBL" id="SZYD01000005">
    <property type="protein sequence ID" value="KAD6119616.1"/>
    <property type="molecule type" value="Genomic_DNA"/>
</dbReference>
<sequence length="112" mass="12661">MTEHHSPSRISFRPSPPSRISFWWSPSTFAAPIASPHLPASRPIYNRWSTNHLPPLWGGNLAKFLRKLTDKEIAFIVESAANYKSLAQVHATKNAKPLDQTEFLKVVQKKAN</sequence>
<dbReference type="AlphaFoldDB" id="A0A5N6PES9"/>
<protein>
    <submittedName>
        <fullName evidence="1">Uncharacterized protein</fullName>
    </submittedName>
</protein>
<evidence type="ECO:0000313" key="2">
    <source>
        <dbReference type="Proteomes" id="UP000326396"/>
    </source>
</evidence>
<dbReference type="PANTHER" id="PTHR13061">
    <property type="entry name" value="DYNACTIN SUBUNIT P25"/>
    <property type="match status" value="1"/>
</dbReference>
<accession>A0A5N6PES9</accession>
<reference evidence="1 2" key="1">
    <citation type="submission" date="2019-05" db="EMBL/GenBank/DDBJ databases">
        <title>Mikania micrantha, genome provides insights into the molecular mechanism of rapid growth.</title>
        <authorList>
            <person name="Liu B."/>
        </authorList>
    </citation>
    <scope>NUCLEOTIDE SEQUENCE [LARGE SCALE GENOMIC DNA]</scope>
    <source>
        <strain evidence="1">NLD-2019</strain>
        <tissue evidence="1">Leaf</tissue>
    </source>
</reference>
<dbReference type="InterPro" id="IPR050484">
    <property type="entry name" value="Transf_Hexapept/Carb_Anhydrase"/>
</dbReference>
<dbReference type="PANTHER" id="PTHR13061:SF52">
    <property type="entry name" value="NADH:UBIQUINONE REDUCTASE (H(+)-TRANSLOCATING)"/>
    <property type="match status" value="1"/>
</dbReference>
<gene>
    <name evidence="1" type="ORF">E3N88_10887</name>
</gene>
<name>A0A5N6PES9_9ASTR</name>
<comment type="caution">
    <text evidence="1">The sequence shown here is derived from an EMBL/GenBank/DDBJ whole genome shotgun (WGS) entry which is preliminary data.</text>
</comment>
<organism evidence="1 2">
    <name type="scientific">Mikania micrantha</name>
    <name type="common">bitter vine</name>
    <dbReference type="NCBI Taxonomy" id="192012"/>
    <lineage>
        <taxon>Eukaryota</taxon>
        <taxon>Viridiplantae</taxon>
        <taxon>Streptophyta</taxon>
        <taxon>Embryophyta</taxon>
        <taxon>Tracheophyta</taxon>
        <taxon>Spermatophyta</taxon>
        <taxon>Magnoliopsida</taxon>
        <taxon>eudicotyledons</taxon>
        <taxon>Gunneridae</taxon>
        <taxon>Pentapetalae</taxon>
        <taxon>asterids</taxon>
        <taxon>campanulids</taxon>
        <taxon>Asterales</taxon>
        <taxon>Asteraceae</taxon>
        <taxon>Asteroideae</taxon>
        <taxon>Heliantheae alliance</taxon>
        <taxon>Eupatorieae</taxon>
        <taxon>Mikania</taxon>
    </lineage>
</organism>
<keyword evidence="2" id="KW-1185">Reference proteome</keyword>